<evidence type="ECO:0000313" key="1">
    <source>
        <dbReference type="EMBL" id="KAK7344533.1"/>
    </source>
</evidence>
<organism evidence="1 2">
    <name type="scientific">Canavalia gladiata</name>
    <name type="common">Sword bean</name>
    <name type="synonym">Dolichos gladiatus</name>
    <dbReference type="NCBI Taxonomy" id="3824"/>
    <lineage>
        <taxon>Eukaryota</taxon>
        <taxon>Viridiplantae</taxon>
        <taxon>Streptophyta</taxon>
        <taxon>Embryophyta</taxon>
        <taxon>Tracheophyta</taxon>
        <taxon>Spermatophyta</taxon>
        <taxon>Magnoliopsida</taxon>
        <taxon>eudicotyledons</taxon>
        <taxon>Gunneridae</taxon>
        <taxon>Pentapetalae</taxon>
        <taxon>rosids</taxon>
        <taxon>fabids</taxon>
        <taxon>Fabales</taxon>
        <taxon>Fabaceae</taxon>
        <taxon>Papilionoideae</taxon>
        <taxon>50 kb inversion clade</taxon>
        <taxon>NPAAA clade</taxon>
        <taxon>indigoferoid/millettioid clade</taxon>
        <taxon>Phaseoleae</taxon>
        <taxon>Canavalia</taxon>
    </lineage>
</organism>
<comment type="caution">
    <text evidence="1">The sequence shown here is derived from an EMBL/GenBank/DDBJ whole genome shotgun (WGS) entry which is preliminary data.</text>
</comment>
<dbReference type="AlphaFoldDB" id="A0AAN9M2H8"/>
<sequence>MSFLTTISISTLATKLFTENLKLAKNTVLVKDNGANAWKTNMKIFVKSELKVNKFTLTPLAISASKIAQISELAHSSNSPLVIRPFPIGSVQQQ</sequence>
<reference evidence="1 2" key="1">
    <citation type="submission" date="2024-01" db="EMBL/GenBank/DDBJ databases">
        <title>The genomes of 5 underutilized Papilionoideae crops provide insights into root nodulation and disease resistanc.</title>
        <authorList>
            <person name="Jiang F."/>
        </authorList>
    </citation>
    <scope>NUCLEOTIDE SEQUENCE [LARGE SCALE GENOMIC DNA]</scope>
    <source>
        <strain evidence="1">LVBAO_FW01</strain>
        <tissue evidence="1">Leaves</tissue>
    </source>
</reference>
<dbReference type="Proteomes" id="UP001367508">
    <property type="component" value="Unassembled WGS sequence"/>
</dbReference>
<name>A0AAN9M2H8_CANGL</name>
<dbReference type="EMBL" id="JAYMYQ010000003">
    <property type="protein sequence ID" value="KAK7344533.1"/>
    <property type="molecule type" value="Genomic_DNA"/>
</dbReference>
<keyword evidence="2" id="KW-1185">Reference proteome</keyword>
<accession>A0AAN9M2H8</accession>
<proteinExistence type="predicted"/>
<evidence type="ECO:0000313" key="2">
    <source>
        <dbReference type="Proteomes" id="UP001367508"/>
    </source>
</evidence>
<gene>
    <name evidence="1" type="ORF">VNO77_14238</name>
</gene>
<protein>
    <submittedName>
        <fullName evidence="1">Uncharacterized protein</fullName>
    </submittedName>
</protein>